<organism evidence="1 2">
    <name type="scientific">Trifolium medium</name>
    <dbReference type="NCBI Taxonomy" id="97028"/>
    <lineage>
        <taxon>Eukaryota</taxon>
        <taxon>Viridiplantae</taxon>
        <taxon>Streptophyta</taxon>
        <taxon>Embryophyta</taxon>
        <taxon>Tracheophyta</taxon>
        <taxon>Spermatophyta</taxon>
        <taxon>Magnoliopsida</taxon>
        <taxon>eudicotyledons</taxon>
        <taxon>Gunneridae</taxon>
        <taxon>Pentapetalae</taxon>
        <taxon>rosids</taxon>
        <taxon>fabids</taxon>
        <taxon>Fabales</taxon>
        <taxon>Fabaceae</taxon>
        <taxon>Papilionoideae</taxon>
        <taxon>50 kb inversion clade</taxon>
        <taxon>NPAAA clade</taxon>
        <taxon>Hologalegina</taxon>
        <taxon>IRL clade</taxon>
        <taxon>Trifolieae</taxon>
        <taxon>Trifolium</taxon>
    </lineage>
</organism>
<evidence type="ECO:0000313" key="1">
    <source>
        <dbReference type="EMBL" id="MCI91872.1"/>
    </source>
</evidence>
<accession>A0A392VWM7</accession>
<keyword evidence="2" id="KW-1185">Reference proteome</keyword>
<proteinExistence type="predicted"/>
<protein>
    <submittedName>
        <fullName evidence="1">Uncharacterized protein</fullName>
    </submittedName>
</protein>
<dbReference type="AlphaFoldDB" id="A0A392VWM7"/>
<sequence length="25" mass="2629">MLALIVVDGVDTVVVVDDFVVAVIQ</sequence>
<name>A0A392VWM7_9FABA</name>
<reference evidence="1 2" key="1">
    <citation type="journal article" date="2018" name="Front. Plant Sci.">
        <title>Red Clover (Trifolium pratense) and Zigzag Clover (T. medium) - A Picture of Genomic Similarities and Differences.</title>
        <authorList>
            <person name="Dluhosova J."/>
            <person name="Istvanek J."/>
            <person name="Nedelnik J."/>
            <person name="Repkova J."/>
        </authorList>
    </citation>
    <scope>NUCLEOTIDE SEQUENCE [LARGE SCALE GENOMIC DNA]</scope>
    <source>
        <strain evidence="2">cv. 10/8</strain>
        <tissue evidence="1">Leaf</tissue>
    </source>
</reference>
<dbReference type="EMBL" id="LXQA011284351">
    <property type="protein sequence ID" value="MCI91872.1"/>
    <property type="molecule type" value="Genomic_DNA"/>
</dbReference>
<evidence type="ECO:0000313" key="2">
    <source>
        <dbReference type="Proteomes" id="UP000265520"/>
    </source>
</evidence>
<comment type="caution">
    <text evidence="1">The sequence shown here is derived from an EMBL/GenBank/DDBJ whole genome shotgun (WGS) entry which is preliminary data.</text>
</comment>
<dbReference type="Proteomes" id="UP000265520">
    <property type="component" value="Unassembled WGS sequence"/>
</dbReference>
<feature type="non-terminal residue" evidence="1">
    <location>
        <position position="25"/>
    </location>
</feature>